<feature type="region of interest" description="Disordered" evidence="6">
    <location>
        <begin position="458"/>
        <end position="529"/>
    </location>
</feature>
<dbReference type="GO" id="GO:0005509">
    <property type="term" value="F:calcium ion binding"/>
    <property type="evidence" value="ECO:0007669"/>
    <property type="project" value="UniProtKB-UniRule"/>
</dbReference>
<keyword evidence="7" id="KW-0812">Transmembrane</keyword>
<dbReference type="GO" id="GO:0005912">
    <property type="term" value="C:adherens junction"/>
    <property type="evidence" value="ECO:0007669"/>
    <property type="project" value="TreeGrafter"/>
</dbReference>
<dbReference type="PANTHER" id="PTHR24027:SF414">
    <property type="entry name" value="CADHERIN-RELATED FAMILY MEMBER 5 ISOFORM X1"/>
    <property type="match status" value="1"/>
</dbReference>
<keyword evidence="8" id="KW-0732">Signal</keyword>
<evidence type="ECO:0000256" key="7">
    <source>
        <dbReference type="SAM" id="Phobius"/>
    </source>
</evidence>
<dbReference type="GO" id="GO:0045296">
    <property type="term" value="F:cadherin binding"/>
    <property type="evidence" value="ECO:0007669"/>
    <property type="project" value="TreeGrafter"/>
</dbReference>
<feature type="domain" description="Cadherin" evidence="9">
    <location>
        <begin position="125"/>
        <end position="228"/>
    </location>
</feature>
<dbReference type="InterPro" id="IPR015919">
    <property type="entry name" value="Cadherin-like_sf"/>
</dbReference>
<dbReference type="CDD" id="cd11304">
    <property type="entry name" value="Cadherin_repeat"/>
    <property type="match status" value="2"/>
</dbReference>
<feature type="domain" description="Cadherin" evidence="9">
    <location>
        <begin position="29"/>
        <end position="124"/>
    </location>
</feature>
<dbReference type="GO" id="GO:0034332">
    <property type="term" value="P:adherens junction organization"/>
    <property type="evidence" value="ECO:0007669"/>
    <property type="project" value="TreeGrafter"/>
</dbReference>
<dbReference type="PRINTS" id="PR00205">
    <property type="entry name" value="CADHERIN"/>
</dbReference>
<sequence>MDGTHFSLRTSSSFLLLLIFLHTSTAQICSAPTSVNIAENNKVGVVVATINLEPGVTVDFKADGNPDKMFRIVENKMEAAKVLDYEDKQVHVVTIICNETATASRLELPIVVTVDNLNDNAPVFEQNPYHATVDESSPNGTTVGRFAATDLDGGLLYYTLMPASSGFALKAPTNPDLLVETPFDFDKVKSVELILTVQDGPLTAANRFITTTTIMVSIVDVDNRPPWFQPCSRYEVGGAVVCQSHGYTSTVVLNEQEAGVSLDPGPLYAIDGDLGLDEEITYSFLGGDGGGLFQINPSTGNISMLKPVDVLGTISLTVLAAQSTNLFQSSSTSLSIRVQVKSLHPPQLQRPQYRGVVSAVGSMAMDPENKDQPLRFLATDQDYTHRALTFKSVFEQGMNPHITYSVDGSSAFSIIDGYLFMTKDLPEATLSLQVVAVDSTNEESDTAQLSVQVTSGLTTTTSLPDTTTDRLTSTQQETTEETTSTPNPTTISSLSPSVSDPTTDSSLSPSVSDPTSPDSLPTESTAHPPTVIVPGGGYGAVDMAALGASLGILLFVCLVVIVVLAVRVRRGKADWRKIAEASLFQSSLGQKGQKEGIQYTNEAFQKDEDEDGGSTGGGGGLAARGSPQYEEVLKPSVALNVLRDDTSEAGSDKTDNEKEVKPILTKERRLDEGYKSVWFKEDIDPDAKEEVVIIPDSREDESEEEEEEEEEQEEEEKMKTPRVMFNDADLDSGLGVKMEDPGEDSEEDDEELTVDL</sequence>
<feature type="region of interest" description="Disordered" evidence="6">
    <location>
        <begin position="685"/>
        <end position="756"/>
    </location>
</feature>
<name>A0AAD9BR93_DISEL</name>
<dbReference type="GO" id="GO:0008013">
    <property type="term" value="F:beta-catenin binding"/>
    <property type="evidence" value="ECO:0007669"/>
    <property type="project" value="TreeGrafter"/>
</dbReference>
<feature type="signal peptide" evidence="8">
    <location>
        <begin position="1"/>
        <end position="26"/>
    </location>
</feature>
<evidence type="ECO:0000256" key="8">
    <source>
        <dbReference type="SAM" id="SignalP"/>
    </source>
</evidence>
<dbReference type="AlphaFoldDB" id="A0AAD9BR93"/>
<dbReference type="PANTHER" id="PTHR24027">
    <property type="entry name" value="CADHERIN-23"/>
    <property type="match status" value="1"/>
</dbReference>
<accession>A0AAD9BR93</accession>
<feature type="compositionally biased region" description="Gly residues" evidence="6">
    <location>
        <begin position="613"/>
        <end position="622"/>
    </location>
</feature>
<dbReference type="InterPro" id="IPR039808">
    <property type="entry name" value="Cadherin"/>
</dbReference>
<feature type="compositionally biased region" description="Low complexity" evidence="6">
    <location>
        <begin position="458"/>
        <end position="525"/>
    </location>
</feature>
<evidence type="ECO:0000256" key="6">
    <source>
        <dbReference type="SAM" id="MobiDB-lite"/>
    </source>
</evidence>
<evidence type="ECO:0000259" key="9">
    <source>
        <dbReference type="PROSITE" id="PS50268"/>
    </source>
</evidence>
<dbReference type="GO" id="GO:0016342">
    <property type="term" value="C:catenin complex"/>
    <property type="evidence" value="ECO:0007669"/>
    <property type="project" value="TreeGrafter"/>
</dbReference>
<evidence type="ECO:0000256" key="4">
    <source>
        <dbReference type="ARBA" id="ARBA00023136"/>
    </source>
</evidence>
<evidence type="ECO:0000256" key="2">
    <source>
        <dbReference type="ARBA" id="ARBA00022737"/>
    </source>
</evidence>
<evidence type="ECO:0000313" key="10">
    <source>
        <dbReference type="EMBL" id="KAK1888011.1"/>
    </source>
</evidence>
<dbReference type="SUPFAM" id="SSF49313">
    <property type="entry name" value="Cadherin-like"/>
    <property type="match status" value="3"/>
</dbReference>
<keyword evidence="3 5" id="KW-0106">Calcium</keyword>
<dbReference type="GO" id="GO:0016339">
    <property type="term" value="P:calcium-dependent cell-cell adhesion via plasma membrane cell adhesion molecules"/>
    <property type="evidence" value="ECO:0007669"/>
    <property type="project" value="TreeGrafter"/>
</dbReference>
<comment type="caution">
    <text evidence="10">The sequence shown here is derived from an EMBL/GenBank/DDBJ whole genome shotgun (WGS) entry which is preliminary data.</text>
</comment>
<protein>
    <submittedName>
        <fullName evidence="10">Cadherin-related family member 5</fullName>
    </submittedName>
</protein>
<evidence type="ECO:0000256" key="5">
    <source>
        <dbReference type="PROSITE-ProRule" id="PRU00043"/>
    </source>
</evidence>
<dbReference type="Pfam" id="PF00028">
    <property type="entry name" value="Cadherin"/>
    <property type="match status" value="1"/>
</dbReference>
<dbReference type="Gene3D" id="2.60.40.60">
    <property type="entry name" value="Cadherins"/>
    <property type="match status" value="3"/>
</dbReference>
<gene>
    <name evidence="10" type="ORF">KUDE01_028796</name>
</gene>
<dbReference type="EMBL" id="JASDAP010000018">
    <property type="protein sequence ID" value="KAK1888011.1"/>
    <property type="molecule type" value="Genomic_DNA"/>
</dbReference>
<feature type="domain" description="Cadherin" evidence="9">
    <location>
        <begin position="244"/>
        <end position="348"/>
    </location>
</feature>
<dbReference type="GO" id="GO:0007043">
    <property type="term" value="P:cell-cell junction assembly"/>
    <property type="evidence" value="ECO:0007669"/>
    <property type="project" value="TreeGrafter"/>
</dbReference>
<keyword evidence="4 7" id="KW-0472">Membrane</keyword>
<dbReference type="GO" id="GO:0000902">
    <property type="term" value="P:cell morphogenesis"/>
    <property type="evidence" value="ECO:0007669"/>
    <property type="project" value="TreeGrafter"/>
</dbReference>
<comment type="subcellular location">
    <subcellularLocation>
        <location evidence="1">Membrane</location>
    </subcellularLocation>
</comment>
<evidence type="ECO:0000256" key="1">
    <source>
        <dbReference type="ARBA" id="ARBA00004370"/>
    </source>
</evidence>
<dbReference type="GO" id="GO:0044331">
    <property type="term" value="P:cell-cell adhesion mediated by cadherin"/>
    <property type="evidence" value="ECO:0007669"/>
    <property type="project" value="TreeGrafter"/>
</dbReference>
<keyword evidence="11" id="KW-1185">Reference proteome</keyword>
<dbReference type="Proteomes" id="UP001228049">
    <property type="component" value="Unassembled WGS sequence"/>
</dbReference>
<feature type="compositionally biased region" description="Acidic residues" evidence="6">
    <location>
        <begin position="741"/>
        <end position="756"/>
    </location>
</feature>
<reference evidence="10" key="1">
    <citation type="submission" date="2023-04" db="EMBL/GenBank/DDBJ databases">
        <title>Chromosome-level genome of Chaenocephalus aceratus.</title>
        <authorList>
            <person name="Park H."/>
        </authorList>
    </citation>
    <scope>NUCLEOTIDE SEQUENCE</scope>
    <source>
        <strain evidence="10">DE</strain>
        <tissue evidence="10">Muscle</tissue>
    </source>
</reference>
<feature type="compositionally biased region" description="Acidic residues" evidence="6">
    <location>
        <begin position="698"/>
        <end position="715"/>
    </location>
</feature>
<dbReference type="InterPro" id="IPR002126">
    <property type="entry name" value="Cadherin-like_dom"/>
</dbReference>
<feature type="region of interest" description="Disordered" evidence="6">
    <location>
        <begin position="605"/>
        <end position="625"/>
    </location>
</feature>
<dbReference type="GO" id="GO:0016477">
    <property type="term" value="P:cell migration"/>
    <property type="evidence" value="ECO:0007669"/>
    <property type="project" value="TreeGrafter"/>
</dbReference>
<feature type="chain" id="PRO_5041989455" evidence="8">
    <location>
        <begin position="27"/>
        <end position="756"/>
    </location>
</feature>
<dbReference type="GO" id="GO:0007156">
    <property type="term" value="P:homophilic cell adhesion via plasma membrane adhesion molecules"/>
    <property type="evidence" value="ECO:0007669"/>
    <property type="project" value="InterPro"/>
</dbReference>
<organism evidence="10 11">
    <name type="scientific">Dissostichus eleginoides</name>
    <name type="common">Patagonian toothfish</name>
    <name type="synonym">Dissostichus amissus</name>
    <dbReference type="NCBI Taxonomy" id="100907"/>
    <lineage>
        <taxon>Eukaryota</taxon>
        <taxon>Metazoa</taxon>
        <taxon>Chordata</taxon>
        <taxon>Craniata</taxon>
        <taxon>Vertebrata</taxon>
        <taxon>Euteleostomi</taxon>
        <taxon>Actinopterygii</taxon>
        <taxon>Neopterygii</taxon>
        <taxon>Teleostei</taxon>
        <taxon>Neoteleostei</taxon>
        <taxon>Acanthomorphata</taxon>
        <taxon>Eupercaria</taxon>
        <taxon>Perciformes</taxon>
        <taxon>Notothenioidei</taxon>
        <taxon>Nototheniidae</taxon>
        <taxon>Dissostichus</taxon>
    </lineage>
</organism>
<evidence type="ECO:0000256" key="3">
    <source>
        <dbReference type="ARBA" id="ARBA00022837"/>
    </source>
</evidence>
<keyword evidence="7" id="KW-1133">Transmembrane helix</keyword>
<dbReference type="SMART" id="SM00112">
    <property type="entry name" value="CA"/>
    <property type="match status" value="3"/>
</dbReference>
<feature type="transmembrane region" description="Helical" evidence="7">
    <location>
        <begin position="543"/>
        <end position="566"/>
    </location>
</feature>
<dbReference type="PROSITE" id="PS50268">
    <property type="entry name" value="CADHERIN_2"/>
    <property type="match status" value="3"/>
</dbReference>
<evidence type="ECO:0000313" key="11">
    <source>
        <dbReference type="Proteomes" id="UP001228049"/>
    </source>
</evidence>
<keyword evidence="2" id="KW-0677">Repeat</keyword>
<proteinExistence type="predicted"/>